<dbReference type="SUPFAM" id="SSF56420">
    <property type="entry name" value="Peptide deformylase"/>
    <property type="match status" value="1"/>
</dbReference>
<dbReference type="NCBIfam" id="NF001159">
    <property type="entry name" value="PRK00150.1-3"/>
    <property type="match status" value="1"/>
</dbReference>
<comment type="function">
    <text evidence="2">Removes the formyl group from the N-terminal Met of newly synthesized proteins. Requires at least a dipeptide for an efficient rate of reaction. N-terminal L-methionine is a prerequisite for activity but the enzyme has broad specificity at other positions.</text>
</comment>
<feature type="active site" evidence="2">
    <location>
        <position position="131"/>
    </location>
</feature>
<dbReference type="HAMAP" id="MF_00163">
    <property type="entry name" value="Pep_deformylase"/>
    <property type="match status" value="1"/>
</dbReference>
<comment type="cofactor">
    <cofactor evidence="2">
        <name>Fe(2+)</name>
        <dbReference type="ChEBI" id="CHEBI:29033"/>
    </cofactor>
    <text evidence="2">Binds 1 Fe(2+) ion.</text>
</comment>
<feature type="binding site" evidence="2">
    <location>
        <position position="88"/>
    </location>
    <ligand>
        <name>Fe cation</name>
        <dbReference type="ChEBI" id="CHEBI:24875"/>
    </ligand>
</feature>
<accession>A0A2R6Y133</accession>
<keyword evidence="2" id="KW-0408">Iron</keyword>
<comment type="similarity">
    <text evidence="1 2">Belongs to the polypeptide deformylase family.</text>
</comment>
<name>A0A2R6Y133_9BACL</name>
<evidence type="ECO:0000256" key="3">
    <source>
        <dbReference type="SAM" id="MobiDB-lite"/>
    </source>
</evidence>
<evidence type="ECO:0000313" key="5">
    <source>
        <dbReference type="Proteomes" id="UP000244338"/>
    </source>
</evidence>
<dbReference type="GO" id="GO:0042586">
    <property type="term" value="F:peptide deformylase activity"/>
    <property type="evidence" value="ECO:0007669"/>
    <property type="project" value="UniProtKB-UniRule"/>
</dbReference>
<keyword evidence="2" id="KW-0378">Hydrolase</keyword>
<dbReference type="PANTHER" id="PTHR10458:SF22">
    <property type="entry name" value="PEPTIDE DEFORMYLASE"/>
    <property type="match status" value="1"/>
</dbReference>
<dbReference type="InterPro" id="IPR036821">
    <property type="entry name" value="Peptide_deformylase_sf"/>
</dbReference>
<feature type="binding site" evidence="2">
    <location>
        <position position="134"/>
    </location>
    <ligand>
        <name>Fe cation</name>
        <dbReference type="ChEBI" id="CHEBI:24875"/>
    </ligand>
</feature>
<evidence type="ECO:0000256" key="2">
    <source>
        <dbReference type="HAMAP-Rule" id="MF_00163"/>
    </source>
</evidence>
<dbReference type="Proteomes" id="UP000244338">
    <property type="component" value="Unassembled WGS sequence"/>
</dbReference>
<dbReference type="EMBL" id="PEBX01000030">
    <property type="protein sequence ID" value="PTQ56380.1"/>
    <property type="molecule type" value="Genomic_DNA"/>
</dbReference>
<dbReference type="EC" id="3.5.1.88" evidence="2"/>
<evidence type="ECO:0000313" key="4">
    <source>
        <dbReference type="EMBL" id="PTQ56380.1"/>
    </source>
</evidence>
<sequence>MTLRYIVKHPDPVLRKVAKPVTRITPHIHKLLDDMAETMAAANGVGLAAPQVGILKRVIVVDDGEGIIELINPEIVEMSGEQDGPEGCLSIPGVTGDVKRAQYVRVKGLNRDGEPIEVAGEGLLSRALQHEIDHLNGVLFIDRAHTLYRTDAPQGSEKPVKARAVRADVVQQAFTKQGSVIQGSVNQGSLPLESTEKASQVKSHDLP</sequence>
<organism evidence="4 5">
    <name type="scientific">Candidatus Carbonibacillus altaicus</name>
    <dbReference type="NCBI Taxonomy" id="2163959"/>
    <lineage>
        <taxon>Bacteria</taxon>
        <taxon>Bacillati</taxon>
        <taxon>Bacillota</taxon>
        <taxon>Bacilli</taxon>
        <taxon>Bacillales</taxon>
        <taxon>Candidatus Carbonibacillus</taxon>
    </lineage>
</organism>
<feature type="region of interest" description="Disordered" evidence="3">
    <location>
        <begin position="185"/>
        <end position="207"/>
    </location>
</feature>
<dbReference type="CDD" id="cd00487">
    <property type="entry name" value="Pep_deformylase"/>
    <property type="match status" value="1"/>
</dbReference>
<dbReference type="Pfam" id="PF01327">
    <property type="entry name" value="Pep_deformylase"/>
    <property type="match status" value="1"/>
</dbReference>
<dbReference type="GO" id="GO:0046872">
    <property type="term" value="F:metal ion binding"/>
    <property type="evidence" value="ECO:0007669"/>
    <property type="project" value="UniProtKB-KW"/>
</dbReference>
<comment type="caution">
    <text evidence="4">The sequence shown here is derived from an EMBL/GenBank/DDBJ whole genome shotgun (WGS) entry which is preliminary data.</text>
</comment>
<evidence type="ECO:0000256" key="1">
    <source>
        <dbReference type="ARBA" id="ARBA00010759"/>
    </source>
</evidence>
<dbReference type="InterPro" id="IPR023635">
    <property type="entry name" value="Peptide_deformylase"/>
</dbReference>
<keyword evidence="2" id="KW-0648">Protein biosynthesis</keyword>
<reference evidence="5" key="1">
    <citation type="journal article" date="2018" name="Sci. Rep.">
        <title>Lignite coal burning seam in the remote Altai Mountains harbors a hydrogen-driven thermophilic microbial community.</title>
        <authorList>
            <person name="Kadnikov V.V."/>
            <person name="Mardanov A.V."/>
            <person name="Ivasenko D.A."/>
            <person name="Antsiferov D.V."/>
            <person name="Beletsky A.V."/>
            <person name="Karnachuk O.V."/>
            <person name="Ravin N.V."/>
        </authorList>
    </citation>
    <scope>NUCLEOTIDE SEQUENCE [LARGE SCALE GENOMIC DNA]</scope>
</reference>
<dbReference type="AlphaFoldDB" id="A0A2R6Y133"/>
<dbReference type="Gene3D" id="3.90.45.10">
    <property type="entry name" value="Peptide deformylase"/>
    <property type="match status" value="1"/>
</dbReference>
<comment type="catalytic activity">
    <reaction evidence="2">
        <text>N-terminal N-formyl-L-methionyl-[peptide] + H2O = N-terminal L-methionyl-[peptide] + formate</text>
        <dbReference type="Rhea" id="RHEA:24420"/>
        <dbReference type="Rhea" id="RHEA-COMP:10639"/>
        <dbReference type="Rhea" id="RHEA-COMP:10640"/>
        <dbReference type="ChEBI" id="CHEBI:15377"/>
        <dbReference type="ChEBI" id="CHEBI:15740"/>
        <dbReference type="ChEBI" id="CHEBI:49298"/>
        <dbReference type="ChEBI" id="CHEBI:64731"/>
        <dbReference type="EC" id="3.5.1.88"/>
    </reaction>
</comment>
<keyword evidence="2" id="KW-0479">Metal-binding</keyword>
<gene>
    <name evidence="2" type="primary">def</name>
    <name evidence="4" type="ORF">BSOLF_0269</name>
</gene>
<dbReference type="NCBIfam" id="TIGR00079">
    <property type="entry name" value="pept_deformyl"/>
    <property type="match status" value="1"/>
</dbReference>
<dbReference type="PRINTS" id="PR01576">
    <property type="entry name" value="PDEFORMYLASE"/>
</dbReference>
<feature type="binding site" evidence="2">
    <location>
        <position position="130"/>
    </location>
    <ligand>
        <name>Fe cation</name>
        <dbReference type="ChEBI" id="CHEBI:24875"/>
    </ligand>
</feature>
<dbReference type="GO" id="GO:0006412">
    <property type="term" value="P:translation"/>
    <property type="evidence" value="ECO:0007669"/>
    <property type="project" value="UniProtKB-UniRule"/>
</dbReference>
<proteinExistence type="inferred from homology"/>
<protein>
    <recommendedName>
        <fullName evidence="2">Peptide deformylase</fullName>
        <shortName evidence="2">PDF</shortName>
        <ecNumber evidence="2">3.5.1.88</ecNumber>
    </recommendedName>
    <alternativeName>
        <fullName evidence="2">Polypeptide deformylase</fullName>
    </alternativeName>
</protein>
<dbReference type="PANTHER" id="PTHR10458">
    <property type="entry name" value="PEPTIDE DEFORMYLASE"/>
    <property type="match status" value="1"/>
</dbReference>